<organism evidence="1 2">
    <name type="scientific">Glycomyces artemisiae</name>
    <dbReference type="NCBI Taxonomy" id="1076443"/>
    <lineage>
        <taxon>Bacteria</taxon>
        <taxon>Bacillati</taxon>
        <taxon>Actinomycetota</taxon>
        <taxon>Actinomycetes</taxon>
        <taxon>Glycomycetales</taxon>
        <taxon>Glycomycetaceae</taxon>
        <taxon>Glycomyces</taxon>
    </lineage>
</organism>
<evidence type="ECO:0000313" key="2">
    <source>
        <dbReference type="Proteomes" id="UP000238176"/>
    </source>
</evidence>
<dbReference type="AlphaFoldDB" id="A0A2T0U6H1"/>
<name>A0A2T0U6H1_9ACTN</name>
<dbReference type="RefSeq" id="WP_106366858.1">
    <property type="nucleotide sequence ID" value="NZ_PVTJ01000017.1"/>
</dbReference>
<reference evidence="1 2" key="1">
    <citation type="submission" date="2018-03" db="EMBL/GenBank/DDBJ databases">
        <title>Genomic Encyclopedia of Type Strains, Phase III (KMG-III): the genomes of soil and plant-associated and newly described type strains.</title>
        <authorList>
            <person name="Whitman W."/>
        </authorList>
    </citation>
    <scope>NUCLEOTIDE SEQUENCE [LARGE SCALE GENOMIC DNA]</scope>
    <source>
        <strain evidence="1 2">CGMCC 4.7067</strain>
    </source>
</reference>
<gene>
    <name evidence="1" type="ORF">B0I28_11710</name>
</gene>
<dbReference type="EMBL" id="PVTJ01000017">
    <property type="protein sequence ID" value="PRY53511.1"/>
    <property type="molecule type" value="Genomic_DNA"/>
</dbReference>
<protein>
    <submittedName>
        <fullName evidence="1">Uncharacterized protein</fullName>
    </submittedName>
</protein>
<proteinExistence type="predicted"/>
<keyword evidence="2" id="KW-1185">Reference proteome</keyword>
<comment type="caution">
    <text evidence="1">The sequence shown here is derived from an EMBL/GenBank/DDBJ whole genome shotgun (WGS) entry which is preliminary data.</text>
</comment>
<sequence length="160" mass="17222">MSQPPVSGVFRAVWPVVDTTYSRDELIAEAQLALAGLAAAADVIVTGPAAFDTTRTGSEVPGWEDWDGYVLVAEAPARARRTPDPVAPVDLPTYIDWVVVERALAAAAPRKLTKIEKKAAVADGIRRGMSYKELADLLKMGWVTVRDYAQADPAEWTVAA</sequence>
<dbReference type="Proteomes" id="UP000238176">
    <property type="component" value="Unassembled WGS sequence"/>
</dbReference>
<accession>A0A2T0U6H1</accession>
<evidence type="ECO:0000313" key="1">
    <source>
        <dbReference type="EMBL" id="PRY53511.1"/>
    </source>
</evidence>